<evidence type="ECO:0000256" key="2">
    <source>
        <dbReference type="ARBA" id="ARBA00022475"/>
    </source>
</evidence>
<evidence type="ECO:0000259" key="10">
    <source>
        <dbReference type="PROSITE" id="PS50835"/>
    </source>
</evidence>
<dbReference type="InterPro" id="IPR036179">
    <property type="entry name" value="Ig-like_dom_sf"/>
</dbReference>
<comment type="subcellular location">
    <subcellularLocation>
        <location evidence="1">Cell membrane</location>
    </subcellularLocation>
</comment>
<dbReference type="InterPro" id="IPR013783">
    <property type="entry name" value="Ig-like_fold"/>
</dbReference>
<dbReference type="CDD" id="cd00099">
    <property type="entry name" value="IgV"/>
    <property type="match status" value="1"/>
</dbReference>
<dbReference type="GeneTree" id="ENSGT00950000182968"/>
<reference evidence="11" key="2">
    <citation type="submission" date="2025-08" db="UniProtKB">
        <authorList>
            <consortium name="Ensembl"/>
        </authorList>
    </citation>
    <scope>IDENTIFICATION</scope>
</reference>
<dbReference type="GO" id="GO:0002376">
    <property type="term" value="P:immune system process"/>
    <property type="evidence" value="ECO:0007669"/>
    <property type="project" value="UniProtKB-KW"/>
</dbReference>
<feature type="region of interest" description="Disordered" evidence="8">
    <location>
        <begin position="191"/>
        <end position="226"/>
    </location>
</feature>
<keyword evidence="3 9" id="KW-0732">Signal</keyword>
<dbReference type="Proteomes" id="UP000694548">
    <property type="component" value="Chromosome sgr10"/>
</dbReference>
<keyword evidence="12" id="KW-1185">Reference proteome</keyword>
<dbReference type="Pfam" id="PF07686">
    <property type="entry name" value="V-set"/>
    <property type="match status" value="1"/>
</dbReference>
<dbReference type="GO" id="GO:0005886">
    <property type="term" value="C:plasma membrane"/>
    <property type="evidence" value="ECO:0007669"/>
    <property type="project" value="UniProtKB-SubCell"/>
</dbReference>
<reference evidence="11" key="1">
    <citation type="submission" date="2014-08" db="EMBL/GenBank/DDBJ databases">
        <authorList>
            <person name="Senf B."/>
            <person name="Petzold A."/>
            <person name="Downie B.R."/>
            <person name="Koch P."/>
            <person name="Platzer M."/>
        </authorList>
    </citation>
    <scope>NUCLEOTIDE SEQUENCE [LARGE SCALE GENOMIC DNA]</scope>
    <source>
        <strain evidence="11">GRZ</strain>
    </source>
</reference>
<evidence type="ECO:0000256" key="9">
    <source>
        <dbReference type="SAM" id="SignalP"/>
    </source>
</evidence>
<evidence type="ECO:0000256" key="1">
    <source>
        <dbReference type="ARBA" id="ARBA00004236"/>
    </source>
</evidence>
<evidence type="ECO:0000256" key="3">
    <source>
        <dbReference type="ARBA" id="ARBA00022729"/>
    </source>
</evidence>
<dbReference type="Gene3D" id="2.60.40.10">
    <property type="entry name" value="Immunoglobulins"/>
    <property type="match status" value="2"/>
</dbReference>
<feature type="domain" description="Ig-like" evidence="10">
    <location>
        <begin position="144"/>
        <end position="226"/>
    </location>
</feature>
<evidence type="ECO:0000256" key="8">
    <source>
        <dbReference type="SAM" id="MobiDB-lite"/>
    </source>
</evidence>
<keyword evidence="4" id="KW-0391">Immunity</keyword>
<evidence type="ECO:0000256" key="5">
    <source>
        <dbReference type="ARBA" id="ARBA00023136"/>
    </source>
</evidence>
<dbReference type="Ensembl" id="ENSNFUT00015018510.1">
    <property type="protein sequence ID" value="ENSNFUP00015017695.1"/>
    <property type="gene ID" value="ENSNFUG00015008453.1"/>
</dbReference>
<dbReference type="InterPro" id="IPR052051">
    <property type="entry name" value="TCR_complex_component"/>
</dbReference>
<evidence type="ECO:0000313" key="11">
    <source>
        <dbReference type="Ensembl" id="ENSNFUP00015017695.1"/>
    </source>
</evidence>
<keyword evidence="5" id="KW-0472">Membrane</keyword>
<dbReference type="InterPro" id="IPR007110">
    <property type="entry name" value="Ig-like_dom"/>
</dbReference>
<dbReference type="PANTHER" id="PTHR19433:SF127">
    <property type="entry name" value="NITR9"/>
    <property type="match status" value="1"/>
</dbReference>
<reference evidence="11" key="3">
    <citation type="submission" date="2025-09" db="UniProtKB">
        <authorList>
            <consortium name="Ensembl"/>
        </authorList>
    </citation>
    <scope>IDENTIFICATION</scope>
</reference>
<keyword evidence="2" id="KW-1003">Cell membrane</keyword>
<evidence type="ECO:0000256" key="7">
    <source>
        <dbReference type="ARBA" id="ARBA00023180"/>
    </source>
</evidence>
<keyword evidence="6" id="KW-1015">Disulfide bond</keyword>
<evidence type="ECO:0000256" key="6">
    <source>
        <dbReference type="ARBA" id="ARBA00023157"/>
    </source>
</evidence>
<accession>A0A8C6L9I1</accession>
<proteinExistence type="predicted"/>
<dbReference type="AlphaFoldDB" id="A0A8C6L9I1"/>
<dbReference type="GO" id="GO:0009617">
    <property type="term" value="P:response to bacterium"/>
    <property type="evidence" value="ECO:0007669"/>
    <property type="project" value="TreeGrafter"/>
</dbReference>
<feature type="chain" id="PRO_5034488828" description="Ig-like domain-containing protein" evidence="9">
    <location>
        <begin position="21"/>
        <end position="226"/>
    </location>
</feature>
<organism evidence="11 12">
    <name type="scientific">Nothobranchius furzeri</name>
    <name type="common">Turquoise killifish</name>
    <dbReference type="NCBI Taxonomy" id="105023"/>
    <lineage>
        <taxon>Eukaryota</taxon>
        <taxon>Metazoa</taxon>
        <taxon>Chordata</taxon>
        <taxon>Craniata</taxon>
        <taxon>Vertebrata</taxon>
        <taxon>Euteleostomi</taxon>
        <taxon>Actinopterygii</taxon>
        <taxon>Neopterygii</taxon>
        <taxon>Teleostei</taxon>
        <taxon>Neoteleostei</taxon>
        <taxon>Acanthomorphata</taxon>
        <taxon>Ovalentaria</taxon>
        <taxon>Atherinomorphae</taxon>
        <taxon>Cyprinodontiformes</taxon>
        <taxon>Nothobranchiidae</taxon>
        <taxon>Nothobranchius</taxon>
    </lineage>
</organism>
<feature type="domain" description="Ig-like" evidence="10">
    <location>
        <begin position="39"/>
        <end position="118"/>
    </location>
</feature>
<name>A0A8C6L9I1_NOTFU</name>
<evidence type="ECO:0000313" key="12">
    <source>
        <dbReference type="Proteomes" id="UP000694548"/>
    </source>
</evidence>
<keyword evidence="7" id="KW-0325">Glycoprotein</keyword>
<protein>
    <recommendedName>
        <fullName evidence="10">Ig-like domain-containing protein</fullName>
    </recommendedName>
</protein>
<dbReference type="PANTHER" id="PTHR19433">
    <property type="entry name" value="T-CELL RECEPTOR ALPHA CHAIN V REGION-RELATED"/>
    <property type="match status" value="1"/>
</dbReference>
<evidence type="ECO:0000256" key="4">
    <source>
        <dbReference type="ARBA" id="ARBA00022859"/>
    </source>
</evidence>
<dbReference type="SMART" id="SM00409">
    <property type="entry name" value="IG"/>
    <property type="match status" value="1"/>
</dbReference>
<dbReference type="InterPro" id="IPR013106">
    <property type="entry name" value="Ig_V-set"/>
</dbReference>
<dbReference type="PROSITE" id="PS50835">
    <property type="entry name" value="IG_LIKE"/>
    <property type="match status" value="2"/>
</dbReference>
<dbReference type="SUPFAM" id="SSF48726">
    <property type="entry name" value="Immunoglobulin"/>
    <property type="match status" value="2"/>
</dbReference>
<dbReference type="InterPro" id="IPR003599">
    <property type="entry name" value="Ig_sub"/>
</dbReference>
<feature type="signal peptide" evidence="9">
    <location>
        <begin position="1"/>
        <end position="20"/>
    </location>
</feature>
<sequence>MGSLHLLLIFCKICKYLIHCLSFFVEIIQDSGIKMAKIGENVTLHCTCRDTSVTSFAWYLQSLGTKPHLISSRMKHSPKAEITPLYQKRFEVFAHSQNGISDLKISYLQLSDPGTYYCGTLTFNAIQFGQGVFLQVKTSLSNRRSVIYQPVNRTLRLGQTMNLSCTVYTEPFAGNTSLFWFRDGSSHPDVMYPSEGNRTNLSDNPRHGKSSARSAASTKSVRPHDC</sequence>